<protein>
    <submittedName>
        <fullName evidence="2">Glycosyltransferase involved in cell wall bisynthesis</fullName>
    </submittedName>
</protein>
<dbReference type="InterPro" id="IPR001296">
    <property type="entry name" value="Glyco_trans_1"/>
</dbReference>
<accession>A0A1H1A846</accession>
<dbReference type="GO" id="GO:0016757">
    <property type="term" value="F:glycosyltransferase activity"/>
    <property type="evidence" value="ECO:0007669"/>
    <property type="project" value="InterPro"/>
</dbReference>
<dbReference type="CDD" id="cd03811">
    <property type="entry name" value="GT4_GT28_WabH-like"/>
    <property type="match status" value="1"/>
</dbReference>
<reference evidence="3" key="1">
    <citation type="submission" date="2016-10" db="EMBL/GenBank/DDBJ databases">
        <authorList>
            <person name="Varghese N."/>
            <person name="Submissions S."/>
        </authorList>
    </citation>
    <scope>NUCLEOTIDE SEQUENCE [LARGE SCALE GENOMIC DNA]</scope>
    <source>
        <strain evidence="3">DSM 17072</strain>
    </source>
</reference>
<keyword evidence="2" id="KW-0808">Transferase</keyword>
<dbReference type="PANTHER" id="PTHR12526">
    <property type="entry name" value="GLYCOSYLTRANSFERASE"/>
    <property type="match status" value="1"/>
</dbReference>
<dbReference type="OrthoDB" id="791981at2"/>
<dbReference type="Proteomes" id="UP000199627">
    <property type="component" value="Unassembled WGS sequence"/>
</dbReference>
<dbReference type="EMBL" id="FNKL01000002">
    <property type="protein sequence ID" value="SDQ35779.1"/>
    <property type="molecule type" value="Genomic_DNA"/>
</dbReference>
<proteinExistence type="predicted"/>
<dbReference type="PANTHER" id="PTHR12526:SF630">
    <property type="entry name" value="GLYCOSYLTRANSFERASE"/>
    <property type="match status" value="1"/>
</dbReference>
<keyword evidence="3" id="KW-1185">Reference proteome</keyword>
<dbReference type="AlphaFoldDB" id="A0A1H1A846"/>
<sequence>MPDKKKIKVLFRHRSMEMGGVEKVVLSMLNNLNRDKFDMTICLNINQGELRNEFPDHIRKVYLTDGKEDFSKNPVIQKIQLARRKLKLKNAEKNPAIADKLLNDTYDTEIATTYSVYKTVLNSSNKNSKKIAWLHSDLTLPGFDSYREDIFNSMKQFDYIIYGSQQSKDVLDQKYPDVKFPPGKVVLNAIPIDDLKIKAKAFPTDFGDIPTFVSVGRLHFRKGYKTLLETHKTLLDDGFTHQIIVIGDGDDFEVLSKRIQELGVQNSFKLLGTQMNPYPYVKNADFYIMPSESEGWPLIIAETLILQKPILATNVGGIPEMIEHKKTGYLTEYSQEGLYKGMKEFLTDKTLVQEIQENLKDIEKQFDNKKIFDAVEEIIETVHQK</sequence>
<dbReference type="STRING" id="311333.SAMN05421664_1300"/>
<dbReference type="Pfam" id="PF00534">
    <property type="entry name" value="Glycos_transf_1"/>
    <property type="match status" value="1"/>
</dbReference>
<dbReference type="RefSeq" id="WP_089754811.1">
    <property type="nucleotide sequence ID" value="NZ_FNKL01000002.1"/>
</dbReference>
<gene>
    <name evidence="2" type="ORF">SAMN05421664_1300</name>
</gene>
<feature type="domain" description="Glycosyl transferase family 1" evidence="1">
    <location>
        <begin position="208"/>
        <end position="359"/>
    </location>
</feature>
<name>A0A1H1A846_9FLAO</name>
<dbReference type="SUPFAM" id="SSF53756">
    <property type="entry name" value="UDP-Glycosyltransferase/glycogen phosphorylase"/>
    <property type="match status" value="1"/>
</dbReference>
<evidence type="ECO:0000313" key="3">
    <source>
        <dbReference type="Proteomes" id="UP000199627"/>
    </source>
</evidence>
<dbReference type="Gene3D" id="3.40.50.2000">
    <property type="entry name" value="Glycogen Phosphorylase B"/>
    <property type="match status" value="2"/>
</dbReference>
<organism evidence="2 3">
    <name type="scientific">Chryseobacterium soldanellicola</name>
    <dbReference type="NCBI Taxonomy" id="311333"/>
    <lineage>
        <taxon>Bacteria</taxon>
        <taxon>Pseudomonadati</taxon>
        <taxon>Bacteroidota</taxon>
        <taxon>Flavobacteriia</taxon>
        <taxon>Flavobacteriales</taxon>
        <taxon>Weeksellaceae</taxon>
        <taxon>Chryseobacterium group</taxon>
        <taxon>Chryseobacterium</taxon>
    </lineage>
</organism>
<evidence type="ECO:0000259" key="1">
    <source>
        <dbReference type="Pfam" id="PF00534"/>
    </source>
</evidence>
<evidence type="ECO:0000313" key="2">
    <source>
        <dbReference type="EMBL" id="SDQ35779.1"/>
    </source>
</evidence>